<keyword evidence="3" id="KW-1185">Reference proteome</keyword>
<dbReference type="RefSeq" id="WP_200274770.1">
    <property type="nucleotide sequence ID" value="NZ_CP066802.1"/>
</dbReference>
<dbReference type="AlphaFoldDB" id="A0A7T7M873"/>
<feature type="transmembrane region" description="Helical" evidence="1">
    <location>
        <begin position="43"/>
        <end position="61"/>
    </location>
</feature>
<reference evidence="2 3" key="1">
    <citation type="submission" date="2020-12" db="EMBL/GenBank/DDBJ databases">
        <authorList>
            <person name="Zhou J."/>
        </authorList>
    </citation>
    <scope>NUCLEOTIDE SEQUENCE [LARGE SCALE GENOMIC DNA]</scope>
    <source>
        <strain evidence="2 3">CCUG 61299</strain>
    </source>
</reference>
<dbReference type="Proteomes" id="UP000595895">
    <property type="component" value="Chromosome"/>
</dbReference>
<organism evidence="2 3">
    <name type="scientific">Actinomyces weissii</name>
    <dbReference type="NCBI Taxonomy" id="675090"/>
    <lineage>
        <taxon>Bacteria</taxon>
        <taxon>Bacillati</taxon>
        <taxon>Actinomycetota</taxon>
        <taxon>Actinomycetes</taxon>
        <taxon>Actinomycetales</taxon>
        <taxon>Actinomycetaceae</taxon>
        <taxon>Actinomyces</taxon>
    </lineage>
</organism>
<dbReference type="InterPro" id="IPR021299">
    <property type="entry name" value="DUF2871"/>
</dbReference>
<sequence length="145" mass="15893">MEKLLFRSSAIWAVLGLLSGVYYRELTRFQGWDHPTFTQLSTVHTHTLVLGCLFMLVMLALERVFRVSQHSPLAAKAYVVWNVGVGWTVLMQTVKGTLQVTGQELYSSPAIAGISGLGHIILTAGFALYFHALAKAVKAPAETSD</sequence>
<proteinExistence type="predicted"/>
<keyword evidence="1" id="KW-0472">Membrane</keyword>
<feature type="transmembrane region" description="Helical" evidence="1">
    <location>
        <begin position="73"/>
        <end position="90"/>
    </location>
</feature>
<feature type="transmembrane region" description="Helical" evidence="1">
    <location>
        <begin position="110"/>
        <end position="130"/>
    </location>
</feature>
<gene>
    <name evidence="2" type="ORF">JG540_06155</name>
</gene>
<evidence type="ECO:0000313" key="3">
    <source>
        <dbReference type="Proteomes" id="UP000595895"/>
    </source>
</evidence>
<evidence type="ECO:0000256" key="1">
    <source>
        <dbReference type="SAM" id="Phobius"/>
    </source>
</evidence>
<feature type="transmembrane region" description="Helical" evidence="1">
    <location>
        <begin position="5"/>
        <end position="23"/>
    </location>
</feature>
<dbReference type="EMBL" id="CP066802">
    <property type="protein sequence ID" value="QQM66680.1"/>
    <property type="molecule type" value="Genomic_DNA"/>
</dbReference>
<accession>A0A7T7M873</accession>
<name>A0A7T7M873_9ACTO</name>
<keyword evidence="1" id="KW-1133">Transmembrane helix</keyword>
<keyword evidence="1" id="KW-0812">Transmembrane</keyword>
<protein>
    <submittedName>
        <fullName evidence="2">DUF2871 domain-containing protein</fullName>
    </submittedName>
</protein>
<dbReference type="KEGG" id="awe:JG540_06155"/>
<evidence type="ECO:0000313" key="2">
    <source>
        <dbReference type="EMBL" id="QQM66680.1"/>
    </source>
</evidence>
<dbReference type="Pfam" id="PF11070">
    <property type="entry name" value="DUF2871"/>
    <property type="match status" value="1"/>
</dbReference>